<feature type="transmembrane region" description="Helical" evidence="6">
    <location>
        <begin position="291"/>
        <end position="312"/>
    </location>
</feature>
<feature type="domain" description="ABC3 transporter permease C-terminal" evidence="7">
    <location>
        <begin position="63"/>
        <end position="183"/>
    </location>
</feature>
<comment type="similarity">
    <text evidence="6">Belongs to the ABC-4 integral membrane protein family.</text>
</comment>
<comment type="subcellular location">
    <subcellularLocation>
        <location evidence="1 6">Cell membrane</location>
        <topology evidence="1 6">Multi-pass membrane protein</topology>
    </subcellularLocation>
</comment>
<dbReference type="AlphaFoldDB" id="A0A934HXA4"/>
<keyword evidence="6" id="KW-0813">Transport</keyword>
<gene>
    <name evidence="8" type="ORF">I6U51_00870</name>
</gene>
<keyword evidence="5 6" id="KW-0472">Membrane</keyword>
<feature type="transmembrane region" description="Helical" evidence="6">
    <location>
        <begin position="20"/>
        <end position="40"/>
    </location>
</feature>
<proteinExistence type="inferred from homology"/>
<dbReference type="InterPro" id="IPR003838">
    <property type="entry name" value="ABC3_permease_C"/>
</dbReference>
<feature type="transmembrane region" description="Helical" evidence="6">
    <location>
        <begin position="104"/>
        <end position="131"/>
    </location>
</feature>
<evidence type="ECO:0000256" key="2">
    <source>
        <dbReference type="ARBA" id="ARBA00022475"/>
    </source>
</evidence>
<sequence length="667" mass="76206">MYTKLAKRNMERSLRDYTIYFLTLVFGVCIFYTFNSISSQKIMMKLNEYQLHIFQKIDELMGIVSIFISCILGFLIIYANSYLIKRRKKEFGIYLTLGMESREISNILLIETILIGIFSLGIGLFLGVFLSQGMSIFTAKLFHVKLESFKFTFSSGAFIKTIVYFTVMYIVVFLFNTISITKLELIDLLTDGRKNEKIKVKSLKTSMIIFIISIILIAGAYYIILSNNLRIIFADITIIIPITLVVIGTFLFFFSLSGFLLRLVQNSKRIYLKELNMFLLRQINSRINTTFMSMSFVSLMIFMSICLLAGGFSISKTLNKNIDDLPQYDVTLLYDGKLPINEFLNKNINLNYYAEDYVTYYDYYNKNEDEYLGIKTYIGKEEGEKNKSNVDVAKDRLITIMKLSDFNSIMKFYKKEGITLNKGEYAAFGDIKELLPSIQKAMDKKTKIKVGGQELIPSKKPVMEVTMEGIPAKGNACTFIVRDELAEELVPGLGFLDLNFKGDKAKKEKEFLKEVHTLSESKKNEITLICNTNEQLRASVFGMAGMVSYLVLYMGLIFLIISAAILSLQQLSQSADNIERYKFLKKMGVDDEMLNKTILTQTAIYFMLPLFLALIHSIVGLKVAKVVVNYLGTVNVTGQFLITALIFIIIYGGYFWTTYIGARKMVK</sequence>
<evidence type="ECO:0000256" key="5">
    <source>
        <dbReference type="ARBA" id="ARBA00023136"/>
    </source>
</evidence>
<evidence type="ECO:0000256" key="3">
    <source>
        <dbReference type="ARBA" id="ARBA00022692"/>
    </source>
</evidence>
<dbReference type="Proteomes" id="UP000622687">
    <property type="component" value="Unassembled WGS sequence"/>
</dbReference>
<comment type="caution">
    <text evidence="8">The sequence shown here is derived from an EMBL/GenBank/DDBJ whole genome shotgun (WGS) entry which is preliminary data.</text>
</comment>
<dbReference type="PANTHER" id="PTHR46795">
    <property type="entry name" value="ABC TRANSPORTER PERMEASE-RELATED-RELATED"/>
    <property type="match status" value="1"/>
</dbReference>
<dbReference type="InterPro" id="IPR027022">
    <property type="entry name" value="ABC_permease_BceB-typ"/>
</dbReference>
<reference evidence="8" key="1">
    <citation type="submission" date="2020-12" db="EMBL/GenBank/DDBJ databases">
        <title>Clostridium thailandense sp. nov., a novel acetogenic bacterium isolated from peat land soil in Thailand.</title>
        <authorList>
            <person name="Chaikitkaew S."/>
            <person name="Birkeland N.K."/>
        </authorList>
    </citation>
    <scope>NUCLEOTIDE SEQUENCE</scope>
    <source>
        <strain evidence="8">DSM 17425</strain>
    </source>
</reference>
<organism evidence="8 9">
    <name type="scientific">Clostridium aciditolerans</name>
    <dbReference type="NCBI Taxonomy" id="339861"/>
    <lineage>
        <taxon>Bacteria</taxon>
        <taxon>Bacillati</taxon>
        <taxon>Bacillota</taxon>
        <taxon>Clostridia</taxon>
        <taxon>Eubacteriales</taxon>
        <taxon>Clostridiaceae</taxon>
        <taxon>Clostridium</taxon>
    </lineage>
</organism>
<evidence type="ECO:0000259" key="7">
    <source>
        <dbReference type="Pfam" id="PF02687"/>
    </source>
</evidence>
<accession>A0A934HXA4</accession>
<keyword evidence="2 6" id="KW-1003">Cell membrane</keyword>
<feature type="transmembrane region" description="Helical" evidence="6">
    <location>
        <begin position="603"/>
        <end position="624"/>
    </location>
</feature>
<keyword evidence="4 6" id="KW-1133">Transmembrane helix</keyword>
<dbReference type="GO" id="GO:0005886">
    <property type="term" value="C:plasma membrane"/>
    <property type="evidence" value="ECO:0007669"/>
    <property type="project" value="UniProtKB-SubCell"/>
</dbReference>
<dbReference type="RefSeq" id="WP_211140722.1">
    <property type="nucleotide sequence ID" value="NZ_JAEEGB010000002.1"/>
</dbReference>
<feature type="transmembrane region" description="Helical" evidence="6">
    <location>
        <begin position="203"/>
        <end position="224"/>
    </location>
</feature>
<dbReference type="PANTHER" id="PTHR46795:SF3">
    <property type="entry name" value="ABC TRANSPORTER PERMEASE"/>
    <property type="match status" value="1"/>
</dbReference>
<feature type="transmembrane region" description="Helical" evidence="6">
    <location>
        <begin position="636"/>
        <end position="657"/>
    </location>
</feature>
<evidence type="ECO:0000256" key="6">
    <source>
        <dbReference type="PIRNR" id="PIRNR018968"/>
    </source>
</evidence>
<name>A0A934HXA4_9CLOT</name>
<evidence type="ECO:0000313" key="9">
    <source>
        <dbReference type="Proteomes" id="UP000622687"/>
    </source>
</evidence>
<evidence type="ECO:0000313" key="8">
    <source>
        <dbReference type="EMBL" id="MBI6871256.1"/>
    </source>
</evidence>
<dbReference type="GO" id="GO:0055085">
    <property type="term" value="P:transmembrane transport"/>
    <property type="evidence" value="ECO:0007669"/>
    <property type="project" value="UniProtKB-UniRule"/>
</dbReference>
<dbReference type="EMBL" id="JAEEGB010000002">
    <property type="protein sequence ID" value="MBI6871256.1"/>
    <property type="molecule type" value="Genomic_DNA"/>
</dbReference>
<feature type="transmembrane region" description="Helical" evidence="6">
    <location>
        <begin position="60"/>
        <end position="83"/>
    </location>
</feature>
<protein>
    <submittedName>
        <fullName evidence="8">FtsX-like permease family protein</fullName>
    </submittedName>
</protein>
<evidence type="ECO:0000256" key="4">
    <source>
        <dbReference type="ARBA" id="ARBA00022989"/>
    </source>
</evidence>
<keyword evidence="3 6" id="KW-0812">Transmembrane</keyword>
<dbReference type="PIRSF" id="PIRSF018968">
    <property type="entry name" value="ABC_permease_BceB"/>
    <property type="match status" value="1"/>
</dbReference>
<keyword evidence="9" id="KW-1185">Reference proteome</keyword>
<dbReference type="Pfam" id="PF02687">
    <property type="entry name" value="FtsX"/>
    <property type="match status" value="1"/>
</dbReference>
<evidence type="ECO:0000256" key="1">
    <source>
        <dbReference type="ARBA" id="ARBA00004651"/>
    </source>
</evidence>
<feature type="transmembrane region" description="Helical" evidence="6">
    <location>
        <begin position="151"/>
        <end position="175"/>
    </location>
</feature>
<dbReference type="InterPro" id="IPR052536">
    <property type="entry name" value="ABC-4_Integral_Memb_Prot"/>
</dbReference>
<feature type="transmembrane region" description="Helical" evidence="6">
    <location>
        <begin position="236"/>
        <end position="261"/>
    </location>
</feature>
<feature type="transmembrane region" description="Helical" evidence="6">
    <location>
        <begin position="540"/>
        <end position="566"/>
    </location>
</feature>